<evidence type="ECO:0000313" key="3">
    <source>
        <dbReference type="Proteomes" id="UP000434036"/>
    </source>
</evidence>
<keyword evidence="1" id="KW-1133">Transmembrane helix</keyword>
<dbReference type="RefSeq" id="WP_160624339.1">
    <property type="nucleotide sequence ID" value="NZ_WUUQ01000001.1"/>
</dbReference>
<keyword evidence="1" id="KW-0472">Membrane</keyword>
<organism evidence="2 3">
    <name type="scientific">Copranaerobaculum intestinale</name>
    <dbReference type="NCBI Taxonomy" id="2692629"/>
    <lineage>
        <taxon>Bacteria</taxon>
        <taxon>Bacillati</taxon>
        <taxon>Bacillota</taxon>
        <taxon>Erysipelotrichia</taxon>
        <taxon>Erysipelotrichales</taxon>
        <taxon>Erysipelotrichaceae</taxon>
        <taxon>Copranaerobaculum</taxon>
    </lineage>
</organism>
<gene>
    <name evidence="2" type="ORF">GSF08_02745</name>
</gene>
<dbReference type="EMBL" id="WUUQ01000001">
    <property type="protein sequence ID" value="MXQ72863.1"/>
    <property type="molecule type" value="Genomic_DNA"/>
</dbReference>
<proteinExistence type="predicted"/>
<evidence type="ECO:0000313" key="2">
    <source>
        <dbReference type="EMBL" id="MXQ72863.1"/>
    </source>
</evidence>
<reference evidence="2 3" key="2">
    <citation type="submission" date="2020-01" db="EMBL/GenBank/DDBJ databases">
        <title>Clostridiaceae sp. nov. isolated from the gut of human by culturomics.</title>
        <authorList>
            <person name="Chang Y."/>
        </authorList>
    </citation>
    <scope>NUCLEOTIDE SEQUENCE [LARGE SCALE GENOMIC DNA]</scope>
    <source>
        <strain evidence="2 3">DONG20-135</strain>
    </source>
</reference>
<accession>A0A6N8U825</accession>
<protein>
    <submittedName>
        <fullName evidence="2">Uncharacterized protein</fullName>
    </submittedName>
</protein>
<dbReference type="AlphaFoldDB" id="A0A6N8U825"/>
<keyword evidence="1" id="KW-0812">Transmembrane</keyword>
<name>A0A6N8U825_9FIRM</name>
<feature type="transmembrane region" description="Helical" evidence="1">
    <location>
        <begin position="57"/>
        <end position="79"/>
    </location>
</feature>
<sequence length="99" mass="11614">MKKLIVLWVCILLLFFTSWIYAFFFFLNTPKIPTPGGITQTENEYWIQQINKHDPHAYMVIVVYVVNAIIIISAIIYTISKVRKMTKNKQTDKTSLDDK</sequence>
<reference evidence="2 3" key="1">
    <citation type="submission" date="2019-12" db="EMBL/GenBank/DDBJ databases">
        <authorList>
            <person name="Yang R."/>
        </authorList>
    </citation>
    <scope>NUCLEOTIDE SEQUENCE [LARGE SCALE GENOMIC DNA]</scope>
    <source>
        <strain evidence="2 3">DONG20-135</strain>
    </source>
</reference>
<evidence type="ECO:0000256" key="1">
    <source>
        <dbReference type="SAM" id="Phobius"/>
    </source>
</evidence>
<dbReference type="Proteomes" id="UP000434036">
    <property type="component" value="Unassembled WGS sequence"/>
</dbReference>
<comment type="caution">
    <text evidence="2">The sequence shown here is derived from an EMBL/GenBank/DDBJ whole genome shotgun (WGS) entry which is preliminary data.</text>
</comment>
<keyword evidence="3" id="KW-1185">Reference proteome</keyword>